<evidence type="ECO:0000259" key="2">
    <source>
        <dbReference type="Pfam" id="PF08327"/>
    </source>
</evidence>
<feature type="domain" description="Activator of Hsp90 ATPase homologue 1/2-like C-terminal" evidence="2">
    <location>
        <begin position="43"/>
        <end position="140"/>
    </location>
</feature>
<dbReference type="Gene3D" id="3.30.530.20">
    <property type="match status" value="1"/>
</dbReference>
<name>A0A2A3YLN4_9MICO</name>
<gene>
    <name evidence="3" type="ORF">CIK66_06120</name>
</gene>
<accession>A0A2A3YLN4</accession>
<dbReference type="EMBL" id="NRGR01000008">
    <property type="protein sequence ID" value="PCC40201.1"/>
    <property type="molecule type" value="Genomic_DNA"/>
</dbReference>
<dbReference type="OrthoDB" id="8117292at2"/>
<dbReference type="Proteomes" id="UP000218598">
    <property type="component" value="Unassembled WGS sequence"/>
</dbReference>
<dbReference type="InterPro" id="IPR023393">
    <property type="entry name" value="START-like_dom_sf"/>
</dbReference>
<proteinExistence type="inferred from homology"/>
<dbReference type="SUPFAM" id="SSF55961">
    <property type="entry name" value="Bet v1-like"/>
    <property type="match status" value="1"/>
</dbReference>
<sequence length="218" mass="23756">MAVTESLPVVDAVRRELEIHEQVQDGRPVVRASMTLTTNITRSPAQLWPLLTRPELLAGWFGPVVGDLREGGAFEAPRGARGRVLAVEAPHRISLTWEHGGSIDPLLIRLDPEDDGTTSLLLRHTRLVPREEFERVGPGLGAVHWEIALLALAAETDGWRASCLLDVPVPTPQWLGGEQGIEHVRAWSVRWAAEAIAAGVDEAAARRGEAATTRAYRG</sequence>
<protein>
    <recommendedName>
        <fullName evidence="2">Activator of Hsp90 ATPase homologue 1/2-like C-terminal domain-containing protein</fullName>
    </recommendedName>
</protein>
<organism evidence="3 4">
    <name type="scientific">Brachybacterium alimentarium</name>
    <dbReference type="NCBI Taxonomy" id="47845"/>
    <lineage>
        <taxon>Bacteria</taxon>
        <taxon>Bacillati</taxon>
        <taxon>Actinomycetota</taxon>
        <taxon>Actinomycetes</taxon>
        <taxon>Micrococcales</taxon>
        <taxon>Dermabacteraceae</taxon>
        <taxon>Brachybacterium</taxon>
    </lineage>
</organism>
<dbReference type="GeneID" id="95326620"/>
<dbReference type="InterPro" id="IPR013538">
    <property type="entry name" value="ASHA1/2-like_C"/>
</dbReference>
<evidence type="ECO:0000313" key="3">
    <source>
        <dbReference type="EMBL" id="PCC40201.1"/>
    </source>
</evidence>
<comment type="caution">
    <text evidence="3">The sequence shown here is derived from an EMBL/GenBank/DDBJ whole genome shotgun (WGS) entry which is preliminary data.</text>
</comment>
<keyword evidence="4" id="KW-1185">Reference proteome</keyword>
<comment type="similarity">
    <text evidence="1">Belongs to the AHA1 family.</text>
</comment>
<dbReference type="RefSeq" id="WP_096163986.1">
    <property type="nucleotide sequence ID" value="NZ_BAAAIQ010000005.1"/>
</dbReference>
<dbReference type="Pfam" id="PF08327">
    <property type="entry name" value="AHSA1"/>
    <property type="match status" value="1"/>
</dbReference>
<dbReference type="AlphaFoldDB" id="A0A2A3YLN4"/>
<reference evidence="3 4" key="1">
    <citation type="journal article" date="2017" name="Elife">
        <title>Extensive horizontal gene transfer in cheese-associated bacteria.</title>
        <authorList>
            <person name="Bonham K.S."/>
            <person name="Wolfe B.E."/>
            <person name="Dutton R.J."/>
        </authorList>
    </citation>
    <scope>NUCLEOTIDE SEQUENCE [LARGE SCALE GENOMIC DNA]</scope>
    <source>
        <strain evidence="3 4">341_9</strain>
    </source>
</reference>
<evidence type="ECO:0000256" key="1">
    <source>
        <dbReference type="ARBA" id="ARBA00006817"/>
    </source>
</evidence>
<evidence type="ECO:0000313" key="4">
    <source>
        <dbReference type="Proteomes" id="UP000218598"/>
    </source>
</evidence>